<keyword evidence="2" id="KW-1185">Reference proteome</keyword>
<dbReference type="Proteomes" id="UP000245938">
    <property type="component" value="Unassembled WGS sequence"/>
</dbReference>
<dbReference type="OrthoDB" id="3173400at2"/>
<dbReference type="Gene3D" id="3.20.80.10">
    <property type="entry name" value="Regulatory factor, effector binding domain"/>
    <property type="match status" value="1"/>
</dbReference>
<sequence length="129" mass="15008">MQLQKTLAIRTNNFTDPQMAGKFKMLWSEAMVITPPNTTIYGVYSDYQSDYMGDYTMGIYDESQIARLHISSTANYEIYSVNSSDEEGVLAMWRRIWEQEDLGKIKRAYTYDYERYDANGEITIHVAVL</sequence>
<organism evidence="1 2">
    <name type="scientific">Kurthia sibirica</name>
    <dbReference type="NCBI Taxonomy" id="202750"/>
    <lineage>
        <taxon>Bacteria</taxon>
        <taxon>Bacillati</taxon>
        <taxon>Bacillota</taxon>
        <taxon>Bacilli</taxon>
        <taxon>Bacillales</taxon>
        <taxon>Caryophanaceae</taxon>
        <taxon>Kurthia</taxon>
    </lineage>
</organism>
<dbReference type="InterPro" id="IPR011256">
    <property type="entry name" value="Reg_factor_effector_dom_sf"/>
</dbReference>
<protein>
    <submittedName>
        <fullName evidence="1">AraC family transcriptional regulator</fullName>
    </submittedName>
</protein>
<reference evidence="1 2" key="1">
    <citation type="submission" date="2018-05" db="EMBL/GenBank/DDBJ databases">
        <title>Kurthia sibirica genome sequence.</title>
        <authorList>
            <person name="Maclea K.S."/>
            <person name="Goen A.E."/>
        </authorList>
    </citation>
    <scope>NUCLEOTIDE SEQUENCE [LARGE SCALE GENOMIC DNA]</scope>
    <source>
        <strain evidence="1 2">ATCC 49154</strain>
    </source>
</reference>
<evidence type="ECO:0000313" key="2">
    <source>
        <dbReference type="Proteomes" id="UP000245938"/>
    </source>
</evidence>
<dbReference type="AlphaFoldDB" id="A0A2U3APV3"/>
<comment type="caution">
    <text evidence="1">The sequence shown here is derived from an EMBL/GenBank/DDBJ whole genome shotgun (WGS) entry which is preliminary data.</text>
</comment>
<accession>A0A2U3APV3</accession>
<gene>
    <name evidence="1" type="ORF">DEX24_01975</name>
</gene>
<dbReference type="RefSeq" id="WP_109304725.1">
    <property type="nucleotide sequence ID" value="NZ_BJUF01000002.1"/>
</dbReference>
<name>A0A2U3APV3_9BACL</name>
<evidence type="ECO:0000313" key="1">
    <source>
        <dbReference type="EMBL" id="PWI26554.1"/>
    </source>
</evidence>
<dbReference type="EMBL" id="QFVR01000002">
    <property type="protein sequence ID" value="PWI26554.1"/>
    <property type="molecule type" value="Genomic_DNA"/>
</dbReference>
<proteinExistence type="predicted"/>